<name>A0A318E7X4_9GAMM</name>
<evidence type="ECO:0000313" key="2">
    <source>
        <dbReference type="EMBL" id="PXV66513.1"/>
    </source>
</evidence>
<dbReference type="AlphaFoldDB" id="A0A318E7X4"/>
<proteinExistence type="predicted"/>
<dbReference type="Proteomes" id="UP000248330">
    <property type="component" value="Unassembled WGS sequence"/>
</dbReference>
<gene>
    <name evidence="2" type="ORF">C8D93_10777</name>
</gene>
<keyword evidence="3" id="KW-1185">Reference proteome</keyword>
<dbReference type="PANTHER" id="PTHR30399:SF1">
    <property type="entry name" value="UTP PYROPHOSPHATASE"/>
    <property type="match status" value="1"/>
</dbReference>
<organism evidence="2 3">
    <name type="scientific">Sinimarinibacterium flocculans</name>
    <dbReference type="NCBI Taxonomy" id="985250"/>
    <lineage>
        <taxon>Bacteria</taxon>
        <taxon>Pseudomonadati</taxon>
        <taxon>Pseudomonadota</taxon>
        <taxon>Gammaproteobacteria</taxon>
        <taxon>Nevskiales</taxon>
        <taxon>Nevskiaceae</taxon>
        <taxon>Sinimarinibacterium</taxon>
    </lineage>
</organism>
<accession>A0A318E7X4</accession>
<dbReference type="Gene3D" id="3.30.2010.10">
    <property type="entry name" value="Metalloproteases ('zincins'), catalytic domain"/>
    <property type="match status" value="1"/>
</dbReference>
<feature type="domain" description="YgjP-like metallopeptidase" evidence="1">
    <location>
        <begin position="31"/>
        <end position="242"/>
    </location>
</feature>
<protein>
    <recommendedName>
        <fullName evidence="1">YgjP-like metallopeptidase domain-containing protein</fullName>
    </recommendedName>
</protein>
<dbReference type="InterPro" id="IPR002725">
    <property type="entry name" value="YgjP-like_metallopeptidase"/>
</dbReference>
<dbReference type="InterPro" id="IPR053136">
    <property type="entry name" value="UTP_pyrophosphatase-like"/>
</dbReference>
<comment type="caution">
    <text evidence="2">The sequence shown here is derived from an EMBL/GenBank/DDBJ whole genome shotgun (WGS) entry which is preliminary data.</text>
</comment>
<dbReference type="CDD" id="cd07344">
    <property type="entry name" value="M48_yhfN_like"/>
    <property type="match status" value="1"/>
</dbReference>
<dbReference type="Pfam" id="PF01863">
    <property type="entry name" value="YgjP-like"/>
    <property type="match status" value="1"/>
</dbReference>
<dbReference type="PANTHER" id="PTHR30399">
    <property type="entry name" value="UNCHARACTERIZED PROTEIN YGJP"/>
    <property type="match status" value="1"/>
</dbReference>
<dbReference type="EMBL" id="QICN01000007">
    <property type="protein sequence ID" value="PXV66513.1"/>
    <property type="molecule type" value="Genomic_DNA"/>
</dbReference>
<dbReference type="RefSeq" id="WP_170124023.1">
    <property type="nucleotide sequence ID" value="NZ_CAWNXA010000007.1"/>
</dbReference>
<sequence length="256" mass="29688">MTGRDCQAADSQLDLFRADYALRERISARARNLRIEVRPDREVVLVYPRWVPRAEALAFLHSREAWVRDKLAELEVRAPVPARARWDGTDEILFGGQLVPVCIEPATLRQIQVRLEPEVVTVFAPPATCREPARLERALRHALMRRAQTLARQLLDAEAARLGVRWHALLVRDPRTQWGSCGPDGTISLSWRLVMAPAAAFRYVVVHELCHRVHMDHSPRFWALVERQMPDFEVHKRWLNEHGPRLLHYLPPRRRA</sequence>
<evidence type="ECO:0000313" key="3">
    <source>
        <dbReference type="Proteomes" id="UP000248330"/>
    </source>
</evidence>
<evidence type="ECO:0000259" key="1">
    <source>
        <dbReference type="Pfam" id="PF01863"/>
    </source>
</evidence>
<reference evidence="2 3" key="1">
    <citation type="submission" date="2018-04" db="EMBL/GenBank/DDBJ databases">
        <title>Genomic Encyclopedia of Type Strains, Phase IV (KMG-IV): sequencing the most valuable type-strain genomes for metagenomic binning, comparative biology and taxonomic classification.</title>
        <authorList>
            <person name="Goeker M."/>
        </authorList>
    </citation>
    <scope>NUCLEOTIDE SEQUENCE [LARGE SCALE GENOMIC DNA]</scope>
    <source>
        <strain evidence="2 3">DSM 104150</strain>
    </source>
</reference>